<feature type="transmembrane region" description="Helical" evidence="2">
    <location>
        <begin position="47"/>
        <end position="67"/>
    </location>
</feature>
<gene>
    <name evidence="3" type="ORF">GSCOC_T00019404001</name>
</gene>
<sequence length="163" mass="18122">MERTCNYFPVGLLLATSLVAITAANIITDKSTLVALKDHIVYDPHLIFGPFLPLFVIGLELLITLVLSGEILSRLANCSRLESLSLSSNQFNGSLPKELGRLKMLEELDLAVKFLEAIAPEELGNLHNLRILPIKTSHIVGMLITLNWSYVNEYLRIVILVLL</sequence>
<dbReference type="PANTHER" id="PTHR48060">
    <property type="entry name" value="DNA DAMAGE-REPAIR/TOLERATION PROTEIN DRT100"/>
    <property type="match status" value="1"/>
</dbReference>
<dbReference type="InParanoid" id="A0A068V879"/>
<name>A0A068V879_COFCA</name>
<dbReference type="Gene3D" id="3.80.10.10">
    <property type="entry name" value="Ribonuclease Inhibitor"/>
    <property type="match status" value="1"/>
</dbReference>
<dbReference type="PANTHER" id="PTHR48060:SF21">
    <property type="entry name" value="L DOMAIN-LIKE PROTEIN"/>
    <property type="match status" value="1"/>
</dbReference>
<evidence type="ECO:0000256" key="2">
    <source>
        <dbReference type="SAM" id="Phobius"/>
    </source>
</evidence>
<accession>A0A068V879</accession>
<evidence type="ECO:0008006" key="5">
    <source>
        <dbReference type="Google" id="ProtNLM"/>
    </source>
</evidence>
<dbReference type="InterPro" id="IPR053211">
    <property type="entry name" value="DNA_repair-toleration"/>
</dbReference>
<dbReference type="AlphaFoldDB" id="A0A068V879"/>
<keyword evidence="2" id="KW-0472">Membrane</keyword>
<keyword evidence="2" id="KW-0812">Transmembrane</keyword>
<keyword evidence="4" id="KW-1185">Reference proteome</keyword>
<dbReference type="Proteomes" id="UP000295252">
    <property type="component" value="Chromosome II"/>
</dbReference>
<keyword evidence="2" id="KW-1133">Transmembrane helix</keyword>
<evidence type="ECO:0000313" key="3">
    <source>
        <dbReference type="EMBL" id="CDP16851.1"/>
    </source>
</evidence>
<evidence type="ECO:0000313" key="4">
    <source>
        <dbReference type="Proteomes" id="UP000295252"/>
    </source>
</evidence>
<protein>
    <recommendedName>
        <fullName evidence="5">CNNM transmembrane domain-containing protein</fullName>
    </recommendedName>
</protein>
<dbReference type="InterPro" id="IPR001611">
    <property type="entry name" value="Leu-rich_rpt"/>
</dbReference>
<feature type="transmembrane region" description="Helical" evidence="2">
    <location>
        <begin position="7"/>
        <end position="27"/>
    </location>
</feature>
<evidence type="ECO:0000256" key="1">
    <source>
        <dbReference type="ARBA" id="ARBA00022729"/>
    </source>
</evidence>
<dbReference type="EMBL" id="HG739222">
    <property type="protein sequence ID" value="CDP16851.1"/>
    <property type="molecule type" value="Genomic_DNA"/>
</dbReference>
<keyword evidence="1" id="KW-0732">Signal</keyword>
<reference evidence="4" key="1">
    <citation type="journal article" date="2014" name="Science">
        <title>The coffee genome provides insight into the convergent evolution of caffeine biosynthesis.</title>
        <authorList>
            <person name="Denoeud F."/>
            <person name="Carretero-Paulet L."/>
            <person name="Dereeper A."/>
            <person name="Droc G."/>
            <person name="Guyot R."/>
            <person name="Pietrella M."/>
            <person name="Zheng C."/>
            <person name="Alberti A."/>
            <person name="Anthony F."/>
            <person name="Aprea G."/>
            <person name="Aury J.M."/>
            <person name="Bento P."/>
            <person name="Bernard M."/>
            <person name="Bocs S."/>
            <person name="Campa C."/>
            <person name="Cenci A."/>
            <person name="Combes M.C."/>
            <person name="Crouzillat D."/>
            <person name="Da Silva C."/>
            <person name="Daddiego L."/>
            <person name="De Bellis F."/>
            <person name="Dussert S."/>
            <person name="Garsmeur O."/>
            <person name="Gayraud T."/>
            <person name="Guignon V."/>
            <person name="Jahn K."/>
            <person name="Jamilloux V."/>
            <person name="Joet T."/>
            <person name="Labadie K."/>
            <person name="Lan T."/>
            <person name="Leclercq J."/>
            <person name="Lepelley M."/>
            <person name="Leroy T."/>
            <person name="Li L.T."/>
            <person name="Librado P."/>
            <person name="Lopez L."/>
            <person name="Munoz A."/>
            <person name="Noel B."/>
            <person name="Pallavicini A."/>
            <person name="Perrotta G."/>
            <person name="Poncet V."/>
            <person name="Pot D."/>
            <person name="Priyono X."/>
            <person name="Rigoreau M."/>
            <person name="Rouard M."/>
            <person name="Rozas J."/>
            <person name="Tranchant-Dubreuil C."/>
            <person name="VanBuren R."/>
            <person name="Zhang Q."/>
            <person name="Andrade A.C."/>
            <person name="Argout X."/>
            <person name="Bertrand B."/>
            <person name="de Kochko A."/>
            <person name="Graziosi G."/>
            <person name="Henry R.J."/>
            <person name="Jayarama X."/>
            <person name="Ming R."/>
            <person name="Nagai C."/>
            <person name="Rounsley S."/>
            <person name="Sankoff D."/>
            <person name="Giuliano G."/>
            <person name="Albert V.A."/>
            <person name="Wincker P."/>
            <person name="Lashermes P."/>
        </authorList>
    </citation>
    <scope>NUCLEOTIDE SEQUENCE [LARGE SCALE GENOMIC DNA]</scope>
    <source>
        <strain evidence="4">cv. DH200-94</strain>
    </source>
</reference>
<dbReference type="InterPro" id="IPR032675">
    <property type="entry name" value="LRR_dom_sf"/>
</dbReference>
<dbReference type="PhylomeDB" id="A0A068V879"/>
<dbReference type="SUPFAM" id="SSF52058">
    <property type="entry name" value="L domain-like"/>
    <property type="match status" value="1"/>
</dbReference>
<dbReference type="Gramene" id="CDP16851">
    <property type="protein sequence ID" value="CDP16851"/>
    <property type="gene ID" value="GSCOC_T00019404001"/>
</dbReference>
<proteinExistence type="predicted"/>
<organism evidence="3 4">
    <name type="scientific">Coffea canephora</name>
    <name type="common">Robusta coffee</name>
    <dbReference type="NCBI Taxonomy" id="49390"/>
    <lineage>
        <taxon>Eukaryota</taxon>
        <taxon>Viridiplantae</taxon>
        <taxon>Streptophyta</taxon>
        <taxon>Embryophyta</taxon>
        <taxon>Tracheophyta</taxon>
        <taxon>Spermatophyta</taxon>
        <taxon>Magnoliopsida</taxon>
        <taxon>eudicotyledons</taxon>
        <taxon>Gunneridae</taxon>
        <taxon>Pentapetalae</taxon>
        <taxon>asterids</taxon>
        <taxon>lamiids</taxon>
        <taxon>Gentianales</taxon>
        <taxon>Rubiaceae</taxon>
        <taxon>Ixoroideae</taxon>
        <taxon>Gardenieae complex</taxon>
        <taxon>Bertiereae - Coffeeae clade</taxon>
        <taxon>Coffeeae</taxon>
        <taxon>Coffea</taxon>
    </lineage>
</organism>
<dbReference type="Pfam" id="PF00560">
    <property type="entry name" value="LRR_1"/>
    <property type="match status" value="1"/>
</dbReference>